<dbReference type="Proteomes" id="UP000306113">
    <property type="component" value="Unassembled WGS sequence"/>
</dbReference>
<accession>A0A4S3MDJ0</accession>
<dbReference type="PANTHER" id="PTHR43802:SF1">
    <property type="entry name" value="IP11341P-RELATED"/>
    <property type="match status" value="1"/>
</dbReference>
<evidence type="ECO:0000256" key="1">
    <source>
        <dbReference type="ARBA" id="ARBA00005254"/>
    </source>
</evidence>
<dbReference type="AlphaFoldDB" id="A0A4S3MDJ0"/>
<keyword evidence="4" id="KW-1185">Reference proteome</keyword>
<dbReference type="SUPFAM" id="SSF52096">
    <property type="entry name" value="ClpP/crotonase"/>
    <property type="match status" value="1"/>
</dbReference>
<keyword evidence="2 3" id="KW-0456">Lyase</keyword>
<dbReference type="OrthoDB" id="9775794at2"/>
<protein>
    <submittedName>
        <fullName evidence="3">Enoyl-CoA hydratase</fullName>
        <ecNumber evidence="3">4.2.1.17</ecNumber>
    </submittedName>
</protein>
<proteinExistence type="inferred from homology"/>
<dbReference type="Gene3D" id="3.90.226.10">
    <property type="entry name" value="2-enoyl-CoA Hydratase, Chain A, domain 1"/>
    <property type="match status" value="1"/>
</dbReference>
<dbReference type="FunFam" id="3.90.226.10:FF:000009">
    <property type="entry name" value="Carnitinyl-CoA dehydratase"/>
    <property type="match status" value="1"/>
</dbReference>
<gene>
    <name evidence="3" type="ORF">E7681_01510</name>
</gene>
<dbReference type="EMBL" id="SSMD01000001">
    <property type="protein sequence ID" value="THD76547.1"/>
    <property type="molecule type" value="Genomic_DNA"/>
</dbReference>
<name>A0A4S3MDJ0_9RHOB</name>
<sequence>MTEPRFETVLYERDGAVAILTLNRPEALNALSVQLRAELAAALRMAEDDDEVRAIVLTGAGERSFSVGLDLKELTADPSKLRSATHGQPADSPSKALEDCTCPIICAVNGFAITGGFELALACDVLIASENASFGDTHAKVGAMPGWGLSQRLSRIIGPSRAKEMHFGCQRIDAATANAWGLVSRVVPLADLRRQAVEMAHTFSAHDPKIIAEMKRVVDRGYALPFGDGMELEGAAARDWNSSATPVDVSKTGR</sequence>
<organism evidence="3 4">
    <name type="scientific">Thalassobius vesicularis</name>
    <dbReference type="NCBI Taxonomy" id="1294297"/>
    <lineage>
        <taxon>Bacteria</taxon>
        <taxon>Pseudomonadati</taxon>
        <taxon>Pseudomonadota</taxon>
        <taxon>Alphaproteobacteria</taxon>
        <taxon>Rhodobacterales</taxon>
        <taxon>Roseobacteraceae</taxon>
        <taxon>Thalassovita</taxon>
    </lineage>
</organism>
<dbReference type="NCBIfam" id="NF004840">
    <property type="entry name" value="PRK06190.1"/>
    <property type="match status" value="1"/>
</dbReference>
<dbReference type="EC" id="4.2.1.17" evidence="3"/>
<evidence type="ECO:0000313" key="4">
    <source>
        <dbReference type="Proteomes" id="UP000306113"/>
    </source>
</evidence>
<dbReference type="CDD" id="cd06558">
    <property type="entry name" value="crotonase-like"/>
    <property type="match status" value="1"/>
</dbReference>
<dbReference type="GO" id="GO:0004300">
    <property type="term" value="F:enoyl-CoA hydratase activity"/>
    <property type="evidence" value="ECO:0007669"/>
    <property type="project" value="UniProtKB-EC"/>
</dbReference>
<dbReference type="InterPro" id="IPR001753">
    <property type="entry name" value="Enoyl-CoA_hydra/iso"/>
</dbReference>
<comment type="caution">
    <text evidence="3">The sequence shown here is derived from an EMBL/GenBank/DDBJ whole genome shotgun (WGS) entry which is preliminary data.</text>
</comment>
<dbReference type="PANTHER" id="PTHR43802">
    <property type="entry name" value="ENOYL-COA HYDRATASE"/>
    <property type="match status" value="1"/>
</dbReference>
<comment type="similarity">
    <text evidence="1">Belongs to the enoyl-CoA hydratase/isomerase family.</text>
</comment>
<evidence type="ECO:0000256" key="2">
    <source>
        <dbReference type="ARBA" id="ARBA00023239"/>
    </source>
</evidence>
<evidence type="ECO:0000313" key="3">
    <source>
        <dbReference type="EMBL" id="THD76547.1"/>
    </source>
</evidence>
<dbReference type="InterPro" id="IPR029045">
    <property type="entry name" value="ClpP/crotonase-like_dom_sf"/>
</dbReference>
<dbReference type="RefSeq" id="WP_136337490.1">
    <property type="nucleotide sequence ID" value="NZ_SSMD01000001.1"/>
</dbReference>
<dbReference type="Pfam" id="PF00378">
    <property type="entry name" value="ECH_1"/>
    <property type="match status" value="1"/>
</dbReference>
<reference evidence="3 4" key="1">
    <citation type="submission" date="2019-04" db="EMBL/GenBank/DDBJ databases">
        <title>Draft genome sequence of Youngimonas vesicularis.</title>
        <authorList>
            <person name="Hameed A."/>
        </authorList>
    </citation>
    <scope>NUCLEOTIDE SEQUENCE [LARGE SCALE GENOMIC DNA]</scope>
    <source>
        <strain evidence="3 4">CC-AMW-E</strain>
    </source>
</reference>